<dbReference type="Gene3D" id="3.80.10.10">
    <property type="entry name" value="Ribonuclease Inhibitor"/>
    <property type="match status" value="1"/>
</dbReference>
<comment type="caution">
    <text evidence="2">The sequence shown here is derived from an EMBL/GenBank/DDBJ whole genome shotgun (WGS) entry which is preliminary data.</text>
</comment>
<dbReference type="AlphaFoldDB" id="A0A9J5YPZ3"/>
<dbReference type="InterPro" id="IPR027417">
    <property type="entry name" value="P-loop_NTPase"/>
</dbReference>
<reference evidence="2 3" key="1">
    <citation type="submission" date="2020-09" db="EMBL/GenBank/DDBJ databases">
        <title>De no assembly of potato wild relative species, Solanum commersonii.</title>
        <authorList>
            <person name="Cho K."/>
        </authorList>
    </citation>
    <scope>NUCLEOTIDE SEQUENCE [LARGE SCALE GENOMIC DNA]</scope>
    <source>
        <strain evidence="2">LZ3.2</strain>
        <tissue evidence="2">Leaf</tissue>
    </source>
</reference>
<dbReference type="EMBL" id="JACXVP010000006">
    <property type="protein sequence ID" value="KAG5601807.1"/>
    <property type="molecule type" value="Genomic_DNA"/>
</dbReference>
<accession>A0A9J5YPZ3</accession>
<evidence type="ECO:0000313" key="3">
    <source>
        <dbReference type="Proteomes" id="UP000824120"/>
    </source>
</evidence>
<dbReference type="SUPFAM" id="SSF52540">
    <property type="entry name" value="P-loop containing nucleoside triphosphate hydrolases"/>
    <property type="match status" value="1"/>
</dbReference>
<dbReference type="GO" id="GO:0043531">
    <property type="term" value="F:ADP binding"/>
    <property type="evidence" value="ECO:0007669"/>
    <property type="project" value="InterPro"/>
</dbReference>
<dbReference type="PANTHER" id="PTHR15140:SF40">
    <property type="entry name" value="LATE BLIGHT RESISTANCE PROTEIN HOMOLOG R1C-3"/>
    <property type="match status" value="1"/>
</dbReference>
<dbReference type="PANTHER" id="PTHR15140">
    <property type="entry name" value="TUBULIN-SPECIFIC CHAPERONE E"/>
    <property type="match status" value="1"/>
</dbReference>
<dbReference type="SUPFAM" id="SSF52058">
    <property type="entry name" value="L domain-like"/>
    <property type="match status" value="1"/>
</dbReference>
<evidence type="ECO:0000259" key="1">
    <source>
        <dbReference type="Pfam" id="PF00931"/>
    </source>
</evidence>
<feature type="domain" description="NB-ARC" evidence="1">
    <location>
        <begin position="38"/>
        <end position="113"/>
    </location>
</feature>
<dbReference type="Pfam" id="PF00931">
    <property type="entry name" value="NB-ARC"/>
    <property type="match status" value="1"/>
</dbReference>
<sequence length="314" mass="35646">MDVVETCGEGTLSIPGTSVQCSFPSIDDDEVVGFKKYTASIMQKLTQGTQELDVISIFGMPGLGKTTLAREVYNNPSIINYFDVKVWCSVSQEYDRKKLLADIFKQATRREIDEDDDIADIELGIIGEEGSSRRDLSTESGGAAVQVALHFHITDLPSCPLFPIVEVRFQSFSLVATYMGFWDSVGWESYFVFPSNLKHMCVSGDFLTEEMVLNIARLKKLESLPLKGGFPEWGKVNYYYWDMKNVEFPALKCLVLDTVRMYKWKASEESFPVLEDLVIRNCYYFKDIPPSFADIPTLQLIALYNAFIHLLFKL</sequence>
<gene>
    <name evidence="2" type="ORF">H5410_033177</name>
</gene>
<dbReference type="InterPro" id="IPR002182">
    <property type="entry name" value="NB-ARC"/>
</dbReference>
<name>A0A9J5YPZ3_SOLCO</name>
<dbReference type="InterPro" id="IPR032675">
    <property type="entry name" value="LRR_dom_sf"/>
</dbReference>
<proteinExistence type="predicted"/>
<protein>
    <recommendedName>
        <fullName evidence="1">NB-ARC domain-containing protein</fullName>
    </recommendedName>
</protein>
<dbReference type="Gene3D" id="3.40.50.300">
    <property type="entry name" value="P-loop containing nucleotide triphosphate hydrolases"/>
    <property type="match status" value="1"/>
</dbReference>
<keyword evidence="3" id="KW-1185">Reference proteome</keyword>
<evidence type="ECO:0000313" key="2">
    <source>
        <dbReference type="EMBL" id="KAG5601807.1"/>
    </source>
</evidence>
<dbReference type="Proteomes" id="UP000824120">
    <property type="component" value="Chromosome 6"/>
</dbReference>
<dbReference type="OrthoDB" id="1269223at2759"/>
<organism evidence="2 3">
    <name type="scientific">Solanum commersonii</name>
    <name type="common">Commerson's wild potato</name>
    <name type="synonym">Commerson's nightshade</name>
    <dbReference type="NCBI Taxonomy" id="4109"/>
    <lineage>
        <taxon>Eukaryota</taxon>
        <taxon>Viridiplantae</taxon>
        <taxon>Streptophyta</taxon>
        <taxon>Embryophyta</taxon>
        <taxon>Tracheophyta</taxon>
        <taxon>Spermatophyta</taxon>
        <taxon>Magnoliopsida</taxon>
        <taxon>eudicotyledons</taxon>
        <taxon>Gunneridae</taxon>
        <taxon>Pentapetalae</taxon>
        <taxon>asterids</taxon>
        <taxon>lamiids</taxon>
        <taxon>Solanales</taxon>
        <taxon>Solanaceae</taxon>
        <taxon>Solanoideae</taxon>
        <taxon>Solaneae</taxon>
        <taxon>Solanum</taxon>
    </lineage>
</organism>